<name>A0A4P2QVX7_SORCE</name>
<protein>
    <submittedName>
        <fullName evidence="2">Uncharacterized protein</fullName>
    </submittedName>
</protein>
<feature type="region of interest" description="Disordered" evidence="1">
    <location>
        <begin position="1"/>
        <end position="38"/>
    </location>
</feature>
<dbReference type="RefSeq" id="WP_129577786.1">
    <property type="nucleotide sequence ID" value="NZ_CP012672.1"/>
</dbReference>
<dbReference type="AlphaFoldDB" id="A0A4P2QVX7"/>
<reference evidence="2 3" key="1">
    <citation type="submission" date="2015-09" db="EMBL/GenBank/DDBJ databases">
        <title>Sorangium comparison.</title>
        <authorList>
            <person name="Zaburannyi N."/>
            <person name="Bunk B."/>
            <person name="Overmann J."/>
            <person name="Mueller R."/>
        </authorList>
    </citation>
    <scope>NUCLEOTIDE SEQUENCE [LARGE SCALE GENOMIC DNA]</scope>
    <source>
        <strain evidence="2 3">So ce836</strain>
    </source>
</reference>
<evidence type="ECO:0000313" key="2">
    <source>
        <dbReference type="EMBL" id="AUX34599.1"/>
    </source>
</evidence>
<evidence type="ECO:0000256" key="1">
    <source>
        <dbReference type="SAM" id="MobiDB-lite"/>
    </source>
</evidence>
<gene>
    <name evidence="2" type="ORF">SOCE836_067750</name>
</gene>
<organism evidence="2 3">
    <name type="scientific">Sorangium cellulosum</name>
    <name type="common">Polyangium cellulosum</name>
    <dbReference type="NCBI Taxonomy" id="56"/>
    <lineage>
        <taxon>Bacteria</taxon>
        <taxon>Pseudomonadati</taxon>
        <taxon>Myxococcota</taxon>
        <taxon>Polyangia</taxon>
        <taxon>Polyangiales</taxon>
        <taxon>Polyangiaceae</taxon>
        <taxon>Sorangium</taxon>
    </lineage>
</organism>
<evidence type="ECO:0000313" key="3">
    <source>
        <dbReference type="Proteomes" id="UP000295497"/>
    </source>
</evidence>
<sequence>MGGAEIAPRVAVTPAGPRASRRPPNESWPAPRSTPGAPRRRDPYFYLIRWASERAEVWMGRPPQPPLEECVLDLKRQVERLQGQIDQLVRDDPRAARRQLLSTLIAYLREHVAPLDEVDAVFLWTETEPLRIVVVVRDPGATEQELYDLLTKCLFSFPELDLDSTVLYRRNMPDLAPPAGALRITQEGCHG</sequence>
<dbReference type="Proteomes" id="UP000295497">
    <property type="component" value="Chromosome"/>
</dbReference>
<accession>A0A4P2QVX7</accession>
<dbReference type="EMBL" id="CP012672">
    <property type="protein sequence ID" value="AUX34599.1"/>
    <property type="molecule type" value="Genomic_DNA"/>
</dbReference>
<proteinExistence type="predicted"/>